<reference evidence="2" key="2">
    <citation type="submission" date="2025-09" db="UniProtKB">
        <authorList>
            <consortium name="Ensembl"/>
        </authorList>
    </citation>
    <scope>IDENTIFICATION</scope>
</reference>
<evidence type="ECO:0000256" key="1">
    <source>
        <dbReference type="SAM" id="MobiDB-lite"/>
    </source>
</evidence>
<dbReference type="AlphaFoldDB" id="A0A8C5QGX8"/>
<dbReference type="Ensembl" id="ENSLLET00000038061.1">
    <property type="protein sequence ID" value="ENSLLEP00000036646.1"/>
    <property type="gene ID" value="ENSLLEG00000023219.1"/>
</dbReference>
<dbReference type="GeneTree" id="ENSGT00390000007235"/>
<gene>
    <name evidence="2" type="primary">REC114</name>
</gene>
<evidence type="ECO:0000313" key="3">
    <source>
        <dbReference type="Proteomes" id="UP000694569"/>
    </source>
</evidence>
<reference evidence="2" key="1">
    <citation type="submission" date="2025-08" db="UniProtKB">
        <authorList>
            <consortium name="Ensembl"/>
        </authorList>
    </citation>
    <scope>IDENTIFICATION</scope>
</reference>
<proteinExistence type="predicted"/>
<dbReference type="PANTHER" id="PTHR34921:SF1">
    <property type="entry name" value="MEIOTIC RECOMBINATION PROTEIN REC114"/>
    <property type="match status" value="1"/>
</dbReference>
<dbReference type="Proteomes" id="UP000694569">
    <property type="component" value="Unplaced"/>
</dbReference>
<dbReference type="Pfam" id="PF15165">
    <property type="entry name" value="REC114-like"/>
    <property type="match status" value="1"/>
</dbReference>
<sequence>MAEGATSGVQGFEEEEDDDLEWPLRRYGRLEGAGEGQKDQSEWKIYESDQESSSLLLCILSTGHFFISQRHTLLEGFSLISARTWLKVGKKSDCLLFGSRTKEYHRMFKIQFSGPTPDKALENCDRCLQKLKAYLSVQDESGEEQSLSGPGQRISLTKLVHSVLNPQETRPTFPPPALSSEELGSFLKVCLLDQHFPAFVEAVEKELHKLAERQ</sequence>
<dbReference type="OrthoDB" id="6479200at2759"/>
<accession>A0A8C5QGX8</accession>
<evidence type="ECO:0000313" key="2">
    <source>
        <dbReference type="Ensembl" id="ENSLLEP00000036646.1"/>
    </source>
</evidence>
<feature type="compositionally biased region" description="Acidic residues" evidence="1">
    <location>
        <begin position="12"/>
        <end position="21"/>
    </location>
</feature>
<feature type="region of interest" description="Disordered" evidence="1">
    <location>
        <begin position="1"/>
        <end position="21"/>
    </location>
</feature>
<dbReference type="InterPro" id="IPR029168">
    <property type="entry name" value="REC114L"/>
</dbReference>
<name>A0A8C5QGX8_9ANUR</name>
<protein>
    <submittedName>
        <fullName evidence="2">REC114 meiotic recombination protein</fullName>
    </submittedName>
</protein>
<keyword evidence="3" id="KW-1185">Reference proteome</keyword>
<dbReference type="PANTHER" id="PTHR34921">
    <property type="entry name" value="MEIOTIC RECOMBINATION PROTEIN REC114"/>
    <property type="match status" value="1"/>
</dbReference>
<organism evidence="2 3">
    <name type="scientific">Leptobrachium leishanense</name>
    <name type="common">Leishan spiny toad</name>
    <dbReference type="NCBI Taxonomy" id="445787"/>
    <lineage>
        <taxon>Eukaryota</taxon>
        <taxon>Metazoa</taxon>
        <taxon>Chordata</taxon>
        <taxon>Craniata</taxon>
        <taxon>Vertebrata</taxon>
        <taxon>Euteleostomi</taxon>
        <taxon>Amphibia</taxon>
        <taxon>Batrachia</taxon>
        <taxon>Anura</taxon>
        <taxon>Pelobatoidea</taxon>
        <taxon>Megophryidae</taxon>
        <taxon>Leptobrachium</taxon>
    </lineage>
</organism>